<keyword evidence="3" id="KW-1003">Cell membrane</keyword>
<feature type="domain" description="ABC transmembrane type-1" evidence="9">
    <location>
        <begin position="103"/>
        <end position="294"/>
    </location>
</feature>
<feature type="transmembrane region" description="Helical" evidence="7">
    <location>
        <begin position="276"/>
        <end position="294"/>
    </location>
</feature>
<evidence type="ECO:0000256" key="5">
    <source>
        <dbReference type="ARBA" id="ARBA00022989"/>
    </source>
</evidence>
<dbReference type="PANTHER" id="PTHR32243:SF18">
    <property type="entry name" value="INNER MEMBRANE ABC TRANSPORTER PERMEASE PROTEIN YCJP"/>
    <property type="match status" value="1"/>
</dbReference>
<evidence type="ECO:0000256" key="4">
    <source>
        <dbReference type="ARBA" id="ARBA00022692"/>
    </source>
</evidence>
<evidence type="ECO:0000256" key="1">
    <source>
        <dbReference type="ARBA" id="ARBA00004651"/>
    </source>
</evidence>
<dbReference type="SUPFAM" id="SSF161098">
    <property type="entry name" value="MetI-like"/>
    <property type="match status" value="1"/>
</dbReference>
<gene>
    <name evidence="10" type="ORF">AUCHE_05_03150</name>
</gene>
<keyword evidence="2 7" id="KW-0813">Transport</keyword>
<evidence type="ECO:0000256" key="7">
    <source>
        <dbReference type="RuleBase" id="RU363032"/>
    </source>
</evidence>
<feature type="region of interest" description="Disordered" evidence="8">
    <location>
        <begin position="1"/>
        <end position="34"/>
    </location>
</feature>
<dbReference type="Proteomes" id="UP000008495">
    <property type="component" value="Unassembled WGS sequence"/>
</dbReference>
<dbReference type="EMBL" id="BAGZ01000005">
    <property type="protein sequence ID" value="GAB77404.1"/>
    <property type="molecule type" value="Genomic_DNA"/>
</dbReference>
<dbReference type="GO" id="GO:0055085">
    <property type="term" value="P:transmembrane transport"/>
    <property type="evidence" value="ECO:0007669"/>
    <property type="project" value="InterPro"/>
</dbReference>
<keyword evidence="4 7" id="KW-0812">Transmembrane</keyword>
<evidence type="ECO:0000259" key="9">
    <source>
        <dbReference type="PROSITE" id="PS50928"/>
    </source>
</evidence>
<keyword evidence="6 7" id="KW-0472">Membrane</keyword>
<evidence type="ECO:0000256" key="8">
    <source>
        <dbReference type="SAM" id="MobiDB-lite"/>
    </source>
</evidence>
<evidence type="ECO:0000256" key="3">
    <source>
        <dbReference type="ARBA" id="ARBA00022475"/>
    </source>
</evidence>
<comment type="similarity">
    <text evidence="7">Belongs to the binding-protein-dependent transport system permease family.</text>
</comment>
<dbReference type="InterPro" id="IPR000515">
    <property type="entry name" value="MetI-like"/>
</dbReference>
<feature type="transmembrane region" description="Helical" evidence="7">
    <location>
        <begin position="138"/>
        <end position="159"/>
    </location>
</feature>
<dbReference type="Pfam" id="PF00528">
    <property type="entry name" value="BPD_transp_1"/>
    <property type="match status" value="1"/>
</dbReference>
<evidence type="ECO:0000256" key="2">
    <source>
        <dbReference type="ARBA" id="ARBA00022448"/>
    </source>
</evidence>
<feature type="transmembrane region" description="Helical" evidence="7">
    <location>
        <begin position="41"/>
        <end position="64"/>
    </location>
</feature>
<reference evidence="10 11" key="1">
    <citation type="submission" date="2012-08" db="EMBL/GenBank/DDBJ databases">
        <title>Whole genome shotgun sequence of Austwickia chelonae NBRC 105200.</title>
        <authorList>
            <person name="Yoshida I."/>
            <person name="Hosoyama A."/>
            <person name="Tsuchikane K."/>
            <person name="Katsumata H."/>
            <person name="Ando Y."/>
            <person name="Ohji S."/>
            <person name="Hamada M."/>
            <person name="Tamura T."/>
            <person name="Yamazoe A."/>
            <person name="Yamazaki S."/>
            <person name="Fujita N."/>
        </authorList>
    </citation>
    <scope>NUCLEOTIDE SEQUENCE [LARGE SCALE GENOMIC DNA]</scope>
    <source>
        <strain evidence="10 11">NBRC 105200</strain>
    </source>
</reference>
<dbReference type="GO" id="GO:0005886">
    <property type="term" value="C:plasma membrane"/>
    <property type="evidence" value="ECO:0007669"/>
    <property type="project" value="UniProtKB-SubCell"/>
</dbReference>
<dbReference type="Gene3D" id="1.10.3720.10">
    <property type="entry name" value="MetI-like"/>
    <property type="match status" value="1"/>
</dbReference>
<protein>
    <submittedName>
        <fullName evidence="10">Putative ABC transporter permease protein</fullName>
    </submittedName>
</protein>
<dbReference type="InterPro" id="IPR035906">
    <property type="entry name" value="MetI-like_sf"/>
</dbReference>
<comment type="subcellular location">
    <subcellularLocation>
        <location evidence="1 7">Cell membrane</location>
        <topology evidence="1 7">Multi-pass membrane protein</topology>
    </subcellularLocation>
</comment>
<accession>K6VKY3</accession>
<evidence type="ECO:0000313" key="11">
    <source>
        <dbReference type="Proteomes" id="UP000008495"/>
    </source>
</evidence>
<comment type="caution">
    <text evidence="10">The sequence shown here is derived from an EMBL/GenBank/DDBJ whole genome shotgun (WGS) entry which is preliminary data.</text>
</comment>
<evidence type="ECO:0000313" key="10">
    <source>
        <dbReference type="EMBL" id="GAB77404.1"/>
    </source>
</evidence>
<dbReference type="PROSITE" id="PS50928">
    <property type="entry name" value="ABC_TM1"/>
    <property type="match status" value="1"/>
</dbReference>
<keyword evidence="5 7" id="KW-1133">Transmembrane helix</keyword>
<feature type="transmembrane region" description="Helical" evidence="7">
    <location>
        <begin position="171"/>
        <end position="194"/>
    </location>
</feature>
<proteinExistence type="inferred from homology"/>
<keyword evidence="11" id="KW-1185">Reference proteome</keyword>
<feature type="transmembrane region" description="Helical" evidence="7">
    <location>
        <begin position="215"/>
        <end position="240"/>
    </location>
</feature>
<dbReference type="PANTHER" id="PTHR32243">
    <property type="entry name" value="MALTOSE TRANSPORT SYSTEM PERMEASE-RELATED"/>
    <property type="match status" value="1"/>
</dbReference>
<evidence type="ECO:0000256" key="6">
    <source>
        <dbReference type="ARBA" id="ARBA00023136"/>
    </source>
</evidence>
<dbReference type="STRING" id="100225.SAMN05421595_1238"/>
<organism evidence="10 11">
    <name type="scientific">Austwickia chelonae NBRC 105200</name>
    <dbReference type="NCBI Taxonomy" id="1184607"/>
    <lineage>
        <taxon>Bacteria</taxon>
        <taxon>Bacillati</taxon>
        <taxon>Actinomycetota</taxon>
        <taxon>Actinomycetes</taxon>
        <taxon>Micrococcales</taxon>
        <taxon>Dermatophilaceae</taxon>
        <taxon>Austwickia</taxon>
    </lineage>
</organism>
<dbReference type="InterPro" id="IPR050901">
    <property type="entry name" value="BP-dep_ABC_trans_perm"/>
</dbReference>
<dbReference type="CDD" id="cd06261">
    <property type="entry name" value="TM_PBP2"/>
    <property type="match status" value="1"/>
</dbReference>
<dbReference type="AlphaFoldDB" id="K6VKY3"/>
<dbReference type="eggNOG" id="COG0395">
    <property type="taxonomic scope" value="Bacteria"/>
</dbReference>
<feature type="transmembrane region" description="Helical" evidence="7">
    <location>
        <begin position="99"/>
        <end position="126"/>
    </location>
</feature>
<sequence>MSVMSLVTDQAPGADRQRRNRQESLPPLSSRPRRGYSAARPYLLTAVGGLVAAAFLSPYVVMFLNTFRSSTDVKRTPPSLFPQQWQWDTYLQVLGDGRFLSWLVTSLVVSLLSTVLVVVVSVPAAYYTARFRFAGRGAFLMLVLMTQMFSPTALVVGIYRQFFELNLINTYAALIFTNAAFNLAFAIWILHGFFSAVPDEVAEAARLDGCGELAVLGRIMLPITLPGVVTATIFTFIAAWNEYVVALTLMVDDTRKPLTVGMRSYVTGYVQHWDQFFAAAVIAVVPVIVLFAVIERHLVSGMTAGAVK</sequence>
<name>K6VKY3_9MICO</name>